<sequence>MRNQRYHNLRYHIVAYNLILETTGVSYSSLSNSTTNTKYDYFTIRYIRCRINITVTFKHKR</sequence>
<evidence type="ECO:0000313" key="1">
    <source>
        <dbReference type="EMBL" id="MBX40972.1"/>
    </source>
</evidence>
<accession>A0A2P2NER5</accession>
<proteinExistence type="predicted"/>
<organism evidence="1">
    <name type="scientific">Rhizophora mucronata</name>
    <name type="common">Asiatic mangrove</name>
    <dbReference type="NCBI Taxonomy" id="61149"/>
    <lineage>
        <taxon>Eukaryota</taxon>
        <taxon>Viridiplantae</taxon>
        <taxon>Streptophyta</taxon>
        <taxon>Embryophyta</taxon>
        <taxon>Tracheophyta</taxon>
        <taxon>Spermatophyta</taxon>
        <taxon>Magnoliopsida</taxon>
        <taxon>eudicotyledons</taxon>
        <taxon>Gunneridae</taxon>
        <taxon>Pentapetalae</taxon>
        <taxon>rosids</taxon>
        <taxon>fabids</taxon>
        <taxon>Malpighiales</taxon>
        <taxon>Rhizophoraceae</taxon>
        <taxon>Rhizophora</taxon>
    </lineage>
</organism>
<name>A0A2P2NER5_RHIMU</name>
<dbReference type="AlphaFoldDB" id="A0A2P2NER5"/>
<dbReference type="EMBL" id="GGEC01060488">
    <property type="protein sequence ID" value="MBX40972.1"/>
    <property type="molecule type" value="Transcribed_RNA"/>
</dbReference>
<protein>
    <submittedName>
        <fullName evidence="1">Uncharacterized protein</fullName>
    </submittedName>
</protein>
<reference evidence="1" key="1">
    <citation type="submission" date="2018-02" db="EMBL/GenBank/DDBJ databases">
        <title>Rhizophora mucronata_Transcriptome.</title>
        <authorList>
            <person name="Meera S.P."/>
            <person name="Sreeshan A."/>
            <person name="Augustine A."/>
        </authorList>
    </citation>
    <scope>NUCLEOTIDE SEQUENCE</scope>
    <source>
        <tissue evidence="1">Leaf</tissue>
    </source>
</reference>